<dbReference type="OrthoDB" id="3533814at2759"/>
<dbReference type="InParanoid" id="A0A5J5ECT6"/>
<feature type="domain" description="DUF6594" evidence="1">
    <location>
        <begin position="106"/>
        <end position="250"/>
    </location>
</feature>
<dbReference type="PANTHER" id="PTHR34502:SF5">
    <property type="entry name" value="DUF6594 DOMAIN-CONTAINING PROTEIN"/>
    <property type="match status" value="1"/>
</dbReference>
<keyword evidence="3" id="KW-1185">Reference proteome</keyword>
<protein>
    <recommendedName>
        <fullName evidence="1">DUF6594 domain-containing protein</fullName>
    </recommendedName>
</protein>
<reference evidence="2 3" key="1">
    <citation type="submission" date="2019-09" db="EMBL/GenBank/DDBJ databases">
        <title>Draft genome of the ectomycorrhizal ascomycete Sphaerosporella brunnea.</title>
        <authorList>
            <consortium name="DOE Joint Genome Institute"/>
            <person name="Benucci G.M."/>
            <person name="Marozzi G."/>
            <person name="Antonielli L."/>
            <person name="Sanchez S."/>
            <person name="Marco P."/>
            <person name="Wang X."/>
            <person name="Falini L.B."/>
            <person name="Barry K."/>
            <person name="Haridas S."/>
            <person name="Lipzen A."/>
            <person name="Labutti K."/>
            <person name="Grigoriev I.V."/>
            <person name="Murat C."/>
            <person name="Martin F."/>
            <person name="Albertini E."/>
            <person name="Donnini D."/>
            <person name="Bonito G."/>
        </authorList>
    </citation>
    <scope>NUCLEOTIDE SEQUENCE [LARGE SCALE GENOMIC DNA]</scope>
    <source>
        <strain evidence="2 3">Sb_GMNB300</strain>
    </source>
</reference>
<evidence type="ECO:0000313" key="3">
    <source>
        <dbReference type="Proteomes" id="UP000326924"/>
    </source>
</evidence>
<gene>
    <name evidence="2" type="ORF">FN846DRAFT_979258</name>
</gene>
<sequence length="270" mass="30290">MRSAVGTSRARFHNSHVRFGGHQPLLPLFLTSSMQSRTSIVSGGLTESPPNIAPGENYGHHDTVIEISGDASGGVPNKDQPLATEKAGTVASTALSDSNGTQPAGYERLCKLLGSDNDFLVFRRFGDLNVRNILYLQDRLSELTEDLAEQDKKPDEKPGTRRWEDNRTRAELMERAEDLLRRYNDAILSYSEILKLPRASARQQSGLAGWLGFYNPLYIEEQAFIQHHRDLLSITNEEQDAAHRLLLSHPNLMCRIFGKKVSNQPIRSFF</sequence>
<comment type="caution">
    <text evidence="2">The sequence shown here is derived from an EMBL/GenBank/DDBJ whole genome shotgun (WGS) entry which is preliminary data.</text>
</comment>
<organism evidence="2 3">
    <name type="scientific">Sphaerosporella brunnea</name>
    <dbReference type="NCBI Taxonomy" id="1250544"/>
    <lineage>
        <taxon>Eukaryota</taxon>
        <taxon>Fungi</taxon>
        <taxon>Dikarya</taxon>
        <taxon>Ascomycota</taxon>
        <taxon>Pezizomycotina</taxon>
        <taxon>Pezizomycetes</taxon>
        <taxon>Pezizales</taxon>
        <taxon>Pyronemataceae</taxon>
        <taxon>Sphaerosporella</taxon>
    </lineage>
</organism>
<evidence type="ECO:0000259" key="1">
    <source>
        <dbReference type="Pfam" id="PF20237"/>
    </source>
</evidence>
<dbReference type="EMBL" id="VXIS01000452">
    <property type="protein sequence ID" value="KAA8893382.1"/>
    <property type="molecule type" value="Genomic_DNA"/>
</dbReference>
<accession>A0A5J5ECT6</accession>
<dbReference type="InterPro" id="IPR046529">
    <property type="entry name" value="DUF6594"/>
</dbReference>
<name>A0A5J5ECT6_9PEZI</name>
<evidence type="ECO:0000313" key="2">
    <source>
        <dbReference type="EMBL" id="KAA8893382.1"/>
    </source>
</evidence>
<dbReference type="Proteomes" id="UP000326924">
    <property type="component" value="Unassembled WGS sequence"/>
</dbReference>
<dbReference type="Pfam" id="PF20237">
    <property type="entry name" value="DUF6594"/>
    <property type="match status" value="1"/>
</dbReference>
<dbReference type="AlphaFoldDB" id="A0A5J5ECT6"/>
<dbReference type="PANTHER" id="PTHR34502">
    <property type="entry name" value="DUF6594 DOMAIN-CONTAINING PROTEIN-RELATED"/>
    <property type="match status" value="1"/>
</dbReference>
<proteinExistence type="predicted"/>